<gene>
    <name evidence="1" type="ORF">LCGC14_2919300</name>
</gene>
<accession>A0A0F8XPL6</accession>
<protein>
    <submittedName>
        <fullName evidence="1">Uncharacterized protein</fullName>
    </submittedName>
</protein>
<reference evidence="1" key="1">
    <citation type="journal article" date="2015" name="Nature">
        <title>Complex archaea that bridge the gap between prokaryotes and eukaryotes.</title>
        <authorList>
            <person name="Spang A."/>
            <person name="Saw J.H."/>
            <person name="Jorgensen S.L."/>
            <person name="Zaremba-Niedzwiedzka K."/>
            <person name="Martijn J."/>
            <person name="Lind A.E."/>
            <person name="van Eijk R."/>
            <person name="Schleper C."/>
            <person name="Guy L."/>
            <person name="Ettema T.J."/>
        </authorList>
    </citation>
    <scope>NUCLEOTIDE SEQUENCE</scope>
</reference>
<feature type="non-terminal residue" evidence="1">
    <location>
        <position position="296"/>
    </location>
</feature>
<organism evidence="1">
    <name type="scientific">marine sediment metagenome</name>
    <dbReference type="NCBI Taxonomy" id="412755"/>
    <lineage>
        <taxon>unclassified sequences</taxon>
        <taxon>metagenomes</taxon>
        <taxon>ecological metagenomes</taxon>
    </lineage>
</organism>
<name>A0A0F8XPL6_9ZZZZ</name>
<proteinExistence type="predicted"/>
<dbReference type="EMBL" id="LAZR01057972">
    <property type="protein sequence ID" value="KKK70903.1"/>
    <property type="molecule type" value="Genomic_DNA"/>
</dbReference>
<evidence type="ECO:0000313" key="1">
    <source>
        <dbReference type="EMBL" id="KKK70903.1"/>
    </source>
</evidence>
<comment type="caution">
    <text evidence="1">The sequence shown here is derived from an EMBL/GenBank/DDBJ whole genome shotgun (WGS) entry which is preliminary data.</text>
</comment>
<sequence length="296" mass="32276">MYYRHAVILPETDLGSADTKIIDNFGVDPISRFTIAFRPVGGSNSPVAHPAASISKIELVDGSDVLFSLTGYQTQAINILRAKKPHPQVVHFFTGGTPQVPFHIDFGRYLWDEQLAFDPNRYKNPQLKITHDETAWDASCSSHGLSVHAHVFDQKNITPMGFLMKKEIKAYTPSSGANEYTDLPTDFPHRALFIQGFCAGGGLRAIVREVRLDEDNDKRVLIDGDVDLLRNYLDELWGDAVDVVVGTVAAGSVTFFCTPHNHSSVAGITDSDAKTIAGKDLSGGQFWATGEAAGLA</sequence>
<dbReference type="AlphaFoldDB" id="A0A0F8XPL6"/>